<name>A0AAV9PIU7_9PEZI</name>
<keyword evidence="3" id="KW-1185">Reference proteome</keyword>
<dbReference type="EMBL" id="JAVRRT010000005">
    <property type="protein sequence ID" value="KAK5172212.1"/>
    <property type="molecule type" value="Genomic_DNA"/>
</dbReference>
<dbReference type="Pfam" id="PF13460">
    <property type="entry name" value="NAD_binding_10"/>
    <property type="match status" value="1"/>
</dbReference>
<comment type="caution">
    <text evidence="2">The sequence shown here is derived from an EMBL/GenBank/DDBJ whole genome shotgun (WGS) entry which is preliminary data.</text>
</comment>
<sequence length="311" mass="34486">MLAIVGASGKLGFATLTSLLNENLLPASQIVVTSSSDSGTQKLRSLNQPDLQIRSAHWDDPSSFESALAGCDKLFLISSSRIQKDFFDAPPGKGREADHFVALEAAKKVGVKHVYYTSLGFAKPSQSRVMKAHERTEDWLAQQSGLKWTVLREGLYNESWLLYFGHYGFPGDEREVVKVGGDSKISWTAIGDLGLASAMVIAAPGEEWEGKTFYLSQKKAHTLEEVAGMVSRARGKEVRLEVVERPEHERVYVEDRGMDEGFIKWWAKTYDALRDNECEISDPTLEDLLAKKGLKPKAMEDTVKDMLAAAK</sequence>
<protein>
    <recommendedName>
        <fullName evidence="1">NAD(P)-binding domain-containing protein</fullName>
    </recommendedName>
</protein>
<dbReference type="Gene3D" id="3.40.50.720">
    <property type="entry name" value="NAD(P)-binding Rossmann-like Domain"/>
    <property type="match status" value="1"/>
</dbReference>
<organism evidence="2 3">
    <name type="scientific">Saxophila tyrrhenica</name>
    <dbReference type="NCBI Taxonomy" id="1690608"/>
    <lineage>
        <taxon>Eukaryota</taxon>
        <taxon>Fungi</taxon>
        <taxon>Dikarya</taxon>
        <taxon>Ascomycota</taxon>
        <taxon>Pezizomycotina</taxon>
        <taxon>Dothideomycetes</taxon>
        <taxon>Dothideomycetidae</taxon>
        <taxon>Mycosphaerellales</taxon>
        <taxon>Extremaceae</taxon>
        <taxon>Saxophila</taxon>
    </lineage>
</organism>
<dbReference type="AlphaFoldDB" id="A0AAV9PIU7"/>
<dbReference type="Proteomes" id="UP001337655">
    <property type="component" value="Unassembled WGS sequence"/>
</dbReference>
<evidence type="ECO:0000259" key="1">
    <source>
        <dbReference type="Pfam" id="PF13460"/>
    </source>
</evidence>
<dbReference type="PANTHER" id="PTHR47129">
    <property type="entry name" value="QUINONE OXIDOREDUCTASE 2"/>
    <property type="match status" value="1"/>
</dbReference>
<dbReference type="GeneID" id="89925196"/>
<evidence type="ECO:0000313" key="3">
    <source>
        <dbReference type="Proteomes" id="UP001337655"/>
    </source>
</evidence>
<dbReference type="InterPro" id="IPR052718">
    <property type="entry name" value="NmrA-type_oxidoreductase"/>
</dbReference>
<accession>A0AAV9PIU7</accession>
<dbReference type="RefSeq" id="XP_064661056.1">
    <property type="nucleotide sequence ID" value="XM_064801105.1"/>
</dbReference>
<feature type="domain" description="NAD(P)-binding" evidence="1">
    <location>
        <begin position="6"/>
        <end position="155"/>
    </location>
</feature>
<proteinExistence type="predicted"/>
<dbReference type="SUPFAM" id="SSF51735">
    <property type="entry name" value="NAD(P)-binding Rossmann-fold domains"/>
    <property type="match status" value="1"/>
</dbReference>
<dbReference type="InterPro" id="IPR016040">
    <property type="entry name" value="NAD(P)-bd_dom"/>
</dbReference>
<dbReference type="InterPro" id="IPR036291">
    <property type="entry name" value="NAD(P)-bd_dom_sf"/>
</dbReference>
<reference evidence="2 3" key="1">
    <citation type="submission" date="2023-08" db="EMBL/GenBank/DDBJ databases">
        <title>Black Yeasts Isolated from many extreme environments.</title>
        <authorList>
            <person name="Coleine C."/>
            <person name="Stajich J.E."/>
            <person name="Selbmann L."/>
        </authorList>
    </citation>
    <scope>NUCLEOTIDE SEQUENCE [LARGE SCALE GENOMIC DNA]</scope>
    <source>
        <strain evidence="2 3">CCFEE 5935</strain>
    </source>
</reference>
<gene>
    <name evidence="2" type="ORF">LTR77_003850</name>
</gene>
<dbReference type="PANTHER" id="PTHR47129:SF1">
    <property type="entry name" value="NMRA-LIKE DOMAIN-CONTAINING PROTEIN"/>
    <property type="match status" value="1"/>
</dbReference>
<evidence type="ECO:0000313" key="2">
    <source>
        <dbReference type="EMBL" id="KAK5172212.1"/>
    </source>
</evidence>
<dbReference type="Gene3D" id="3.90.25.10">
    <property type="entry name" value="UDP-galactose 4-epimerase, domain 1"/>
    <property type="match status" value="1"/>
</dbReference>